<sequence length="322" mass="36959">MGRIRKNEIPSVTLSEVDYENYCKKFPSDLKRSLSFSNQVKLHDTLRAIKESNKFTEEFFTAARCYTNELELKIAKKAESNQSLIEELTNSILSSEECISNSNSIANNISKDKNPKEYLSNQTADHQQQSQSISSSNSLILCDNEPPIIVLANIWNTNNLEAENTDLKIKNAALESENTNLKIENAALELALVNHKLSHKELESQIQESKNRIQVLETEKVNLKLSHKELEAQIQEAKNKIQDLEIQIQESKNKVQDLEAKRSELQKIHTDLTLKYSFTQKDLVKLQHEKVENEEEIKTLKVEINKIIAARNQIENDLKDEK</sequence>
<gene>
    <name evidence="1" type="ORF">DHETER_LOCUS7181</name>
</gene>
<evidence type="ECO:0000313" key="2">
    <source>
        <dbReference type="Proteomes" id="UP000789702"/>
    </source>
</evidence>
<accession>A0ACA9ML69</accession>
<dbReference type="Proteomes" id="UP000789702">
    <property type="component" value="Unassembled WGS sequence"/>
</dbReference>
<organism evidence="1 2">
    <name type="scientific">Dentiscutata heterogama</name>
    <dbReference type="NCBI Taxonomy" id="1316150"/>
    <lineage>
        <taxon>Eukaryota</taxon>
        <taxon>Fungi</taxon>
        <taxon>Fungi incertae sedis</taxon>
        <taxon>Mucoromycota</taxon>
        <taxon>Glomeromycotina</taxon>
        <taxon>Glomeromycetes</taxon>
        <taxon>Diversisporales</taxon>
        <taxon>Gigasporaceae</taxon>
        <taxon>Dentiscutata</taxon>
    </lineage>
</organism>
<evidence type="ECO:0000313" key="1">
    <source>
        <dbReference type="EMBL" id="CAG8599317.1"/>
    </source>
</evidence>
<proteinExistence type="predicted"/>
<dbReference type="EMBL" id="CAJVPU010009864">
    <property type="protein sequence ID" value="CAG8599317.1"/>
    <property type="molecule type" value="Genomic_DNA"/>
</dbReference>
<comment type="caution">
    <text evidence="1">The sequence shown here is derived from an EMBL/GenBank/DDBJ whole genome shotgun (WGS) entry which is preliminary data.</text>
</comment>
<reference evidence="1" key="1">
    <citation type="submission" date="2021-06" db="EMBL/GenBank/DDBJ databases">
        <authorList>
            <person name="Kallberg Y."/>
            <person name="Tangrot J."/>
            <person name="Rosling A."/>
        </authorList>
    </citation>
    <scope>NUCLEOTIDE SEQUENCE</scope>
    <source>
        <strain evidence="1">IL203A</strain>
    </source>
</reference>
<name>A0ACA9ML69_9GLOM</name>
<feature type="non-terminal residue" evidence="1">
    <location>
        <position position="322"/>
    </location>
</feature>
<protein>
    <submittedName>
        <fullName evidence="1">15491_t:CDS:1</fullName>
    </submittedName>
</protein>
<keyword evidence="2" id="KW-1185">Reference proteome</keyword>